<reference evidence="2 3" key="1">
    <citation type="journal article" date="2017" name="Mol. Plant">
        <title>The Genome of Medicinal Plant Macleaya cordata Provides New Insights into Benzylisoquinoline Alkaloids Metabolism.</title>
        <authorList>
            <person name="Liu X."/>
            <person name="Liu Y."/>
            <person name="Huang P."/>
            <person name="Ma Y."/>
            <person name="Qing Z."/>
            <person name="Tang Q."/>
            <person name="Cao H."/>
            <person name="Cheng P."/>
            <person name="Zheng Y."/>
            <person name="Yuan Z."/>
            <person name="Zhou Y."/>
            <person name="Liu J."/>
            <person name="Tang Z."/>
            <person name="Zhuo Y."/>
            <person name="Zhang Y."/>
            <person name="Yu L."/>
            <person name="Huang J."/>
            <person name="Yang P."/>
            <person name="Peng Q."/>
            <person name="Zhang J."/>
            <person name="Jiang W."/>
            <person name="Zhang Z."/>
            <person name="Lin K."/>
            <person name="Ro D.K."/>
            <person name="Chen X."/>
            <person name="Xiong X."/>
            <person name="Shang Y."/>
            <person name="Huang S."/>
            <person name="Zeng J."/>
        </authorList>
    </citation>
    <scope>NUCLEOTIDE SEQUENCE [LARGE SCALE GENOMIC DNA]</scope>
    <source>
        <strain evidence="3">cv. BLH2017</strain>
        <tissue evidence="2">Root</tissue>
    </source>
</reference>
<evidence type="ECO:0000256" key="1">
    <source>
        <dbReference type="SAM" id="MobiDB-lite"/>
    </source>
</evidence>
<dbReference type="Proteomes" id="UP000195402">
    <property type="component" value="Unassembled WGS sequence"/>
</dbReference>
<evidence type="ECO:0000313" key="2">
    <source>
        <dbReference type="EMBL" id="OVA18301.1"/>
    </source>
</evidence>
<comment type="caution">
    <text evidence="2">The sequence shown here is derived from an EMBL/GenBank/DDBJ whole genome shotgun (WGS) entry which is preliminary data.</text>
</comment>
<feature type="region of interest" description="Disordered" evidence="1">
    <location>
        <begin position="1"/>
        <end position="91"/>
    </location>
</feature>
<accession>A0A200R6E8</accession>
<dbReference type="OMA" id="GHESKCP"/>
<evidence type="ECO:0000313" key="3">
    <source>
        <dbReference type="Proteomes" id="UP000195402"/>
    </source>
</evidence>
<keyword evidence="3" id="KW-1185">Reference proteome</keyword>
<name>A0A200R6E8_MACCD</name>
<feature type="compositionally biased region" description="Basic residues" evidence="1">
    <location>
        <begin position="65"/>
        <end position="78"/>
    </location>
</feature>
<dbReference type="InParanoid" id="A0A200R6E8"/>
<dbReference type="OrthoDB" id="1938923at2759"/>
<dbReference type="EMBL" id="MVGT01000437">
    <property type="protein sequence ID" value="OVA18301.1"/>
    <property type="molecule type" value="Genomic_DNA"/>
</dbReference>
<dbReference type="AlphaFoldDB" id="A0A200R6E8"/>
<dbReference type="PANTHER" id="PTHR34952">
    <property type="entry name" value="OS05G0113500 PROTEIN"/>
    <property type="match status" value="1"/>
</dbReference>
<dbReference type="PANTHER" id="PTHR34952:SF2">
    <property type="entry name" value="OS05G0113500 PROTEIN"/>
    <property type="match status" value="1"/>
</dbReference>
<sequence length="155" mass="17121">MPTPSQQTPLKLVSAMKGGRQKEGITPLEKLTVKWDPDVYDPPATSLSHTVKSHNQQQRSSSRSNNKKHGKHKHKGKSSRGNNSNDKKQYRKYTCNSDSLCSISQVTSDRLQHLDGFEQSSVEDFGVTGQDASNCSSSFLKTSLTKMHISVAEAT</sequence>
<organism evidence="2 3">
    <name type="scientific">Macleaya cordata</name>
    <name type="common">Five-seeded plume-poppy</name>
    <name type="synonym">Bocconia cordata</name>
    <dbReference type="NCBI Taxonomy" id="56857"/>
    <lineage>
        <taxon>Eukaryota</taxon>
        <taxon>Viridiplantae</taxon>
        <taxon>Streptophyta</taxon>
        <taxon>Embryophyta</taxon>
        <taxon>Tracheophyta</taxon>
        <taxon>Spermatophyta</taxon>
        <taxon>Magnoliopsida</taxon>
        <taxon>Ranunculales</taxon>
        <taxon>Papaveraceae</taxon>
        <taxon>Papaveroideae</taxon>
        <taxon>Macleaya</taxon>
    </lineage>
</organism>
<gene>
    <name evidence="2" type="ORF">BVC80_1835g737</name>
</gene>
<proteinExistence type="predicted"/>
<feature type="compositionally biased region" description="Low complexity" evidence="1">
    <location>
        <begin position="53"/>
        <end position="64"/>
    </location>
</feature>
<protein>
    <submittedName>
        <fullName evidence="2">Uncharacterized protein</fullName>
    </submittedName>
</protein>
<dbReference type="STRING" id="56857.A0A200R6E8"/>